<sequence length="236" mass="25882">MKTKAILIGSSGRVGQALAQQLAVLYETVILITRTQPRAISANMQVYHVADFRSLATTIEAMAIGADTDAFSCLGVSHTQVASSDEFYQVNVLYNLEFAKACKKKGVTQFYFLSKDGTDAPNQNDELIAKADVEYYLRTLSFDTLAIFRLSGLTQAKQAFALKNAAKMGVNALKNSLSLLNFKKKRPLSPEQVAQCMALSAYEHNHQPSLRTPNQATIITHEQMLKSATKSAKAPK</sequence>
<dbReference type="Pfam" id="PF01370">
    <property type="entry name" value="Epimerase"/>
    <property type="match status" value="1"/>
</dbReference>
<comment type="subcellular location">
    <subcellularLocation>
        <location evidence="1">Membrane</location>
    </subcellularLocation>
</comment>
<dbReference type="PANTHER" id="PTHR14097">
    <property type="entry name" value="OXIDOREDUCTASE HTATIP2"/>
    <property type="match status" value="1"/>
</dbReference>
<keyword evidence="2" id="KW-0472">Membrane</keyword>
<organism evidence="4 5">
    <name type="scientific">Moraxella cuniculi DSM 21768</name>
    <dbReference type="NCBI Taxonomy" id="1122245"/>
    <lineage>
        <taxon>Bacteria</taxon>
        <taxon>Pseudomonadati</taxon>
        <taxon>Pseudomonadota</taxon>
        <taxon>Gammaproteobacteria</taxon>
        <taxon>Moraxellales</taxon>
        <taxon>Moraxellaceae</taxon>
        <taxon>Moraxella</taxon>
    </lineage>
</organism>
<dbReference type="RefSeq" id="WP_076555745.1">
    <property type="nucleotide sequence ID" value="NZ_FTNU01000014.1"/>
</dbReference>
<accession>A0A1N7FLI6</accession>
<dbReference type="PANTHER" id="PTHR14097:SF7">
    <property type="entry name" value="OXIDOREDUCTASE HTATIP2"/>
    <property type="match status" value="1"/>
</dbReference>
<dbReference type="Proteomes" id="UP000187495">
    <property type="component" value="Unassembled WGS sequence"/>
</dbReference>
<keyword evidence="5" id="KW-1185">Reference proteome</keyword>
<evidence type="ECO:0000256" key="2">
    <source>
        <dbReference type="ARBA" id="ARBA00023136"/>
    </source>
</evidence>
<evidence type="ECO:0000313" key="4">
    <source>
        <dbReference type="EMBL" id="SIS01134.1"/>
    </source>
</evidence>
<evidence type="ECO:0000256" key="1">
    <source>
        <dbReference type="ARBA" id="ARBA00004370"/>
    </source>
</evidence>
<protein>
    <submittedName>
        <fullName evidence="4">NAD dependent epimerase/dehydratase family protein</fullName>
    </submittedName>
</protein>
<dbReference type="GO" id="GO:0016020">
    <property type="term" value="C:membrane"/>
    <property type="evidence" value="ECO:0007669"/>
    <property type="project" value="UniProtKB-SubCell"/>
</dbReference>
<dbReference type="InterPro" id="IPR001509">
    <property type="entry name" value="Epimerase_deHydtase"/>
</dbReference>
<reference evidence="5" key="1">
    <citation type="submission" date="2017-01" db="EMBL/GenBank/DDBJ databases">
        <authorList>
            <person name="Varghese N."/>
            <person name="Submissions S."/>
        </authorList>
    </citation>
    <scope>NUCLEOTIDE SEQUENCE [LARGE SCALE GENOMIC DNA]</scope>
    <source>
        <strain evidence="5">DSM 21768</strain>
    </source>
</reference>
<dbReference type="AlphaFoldDB" id="A0A1N7FLI6"/>
<dbReference type="InterPro" id="IPR036291">
    <property type="entry name" value="NAD(P)-bd_dom_sf"/>
</dbReference>
<evidence type="ECO:0000313" key="5">
    <source>
        <dbReference type="Proteomes" id="UP000187495"/>
    </source>
</evidence>
<feature type="domain" description="NAD-dependent epimerase/dehydratase" evidence="3">
    <location>
        <begin position="6"/>
        <end position="114"/>
    </location>
</feature>
<dbReference type="SUPFAM" id="SSF51735">
    <property type="entry name" value="NAD(P)-binding Rossmann-fold domains"/>
    <property type="match status" value="1"/>
</dbReference>
<dbReference type="Gene3D" id="3.40.50.720">
    <property type="entry name" value="NAD(P)-binding Rossmann-like Domain"/>
    <property type="match status" value="1"/>
</dbReference>
<name>A0A1N7FLI6_9GAMM</name>
<gene>
    <name evidence="4" type="ORF">SAMN02745664_11415</name>
</gene>
<dbReference type="STRING" id="34061.B0189_06315"/>
<evidence type="ECO:0000259" key="3">
    <source>
        <dbReference type="Pfam" id="PF01370"/>
    </source>
</evidence>
<proteinExistence type="predicted"/>
<dbReference type="EMBL" id="FTNU01000014">
    <property type="protein sequence ID" value="SIS01134.1"/>
    <property type="molecule type" value="Genomic_DNA"/>
</dbReference>